<evidence type="ECO:0000313" key="9">
    <source>
        <dbReference type="EMBL" id="ODM13757.1"/>
    </source>
</evidence>
<dbReference type="GO" id="GO:0005886">
    <property type="term" value="C:plasma membrane"/>
    <property type="evidence" value="ECO:0007669"/>
    <property type="project" value="UniProtKB-SubCell"/>
</dbReference>
<keyword evidence="3" id="KW-1003">Cell membrane</keyword>
<dbReference type="PANTHER" id="PTHR43744">
    <property type="entry name" value="ABC TRANSPORTER PERMEASE PROTEIN MG189-RELATED-RELATED"/>
    <property type="match status" value="1"/>
</dbReference>
<feature type="transmembrane region" description="Helical" evidence="7">
    <location>
        <begin position="107"/>
        <end position="129"/>
    </location>
</feature>
<evidence type="ECO:0000256" key="4">
    <source>
        <dbReference type="ARBA" id="ARBA00022692"/>
    </source>
</evidence>
<dbReference type="RefSeq" id="WP_069156247.1">
    <property type="nucleotide sequence ID" value="NZ_DAWDRA010000308.1"/>
</dbReference>
<dbReference type="EMBL" id="MCGI01000001">
    <property type="protein sequence ID" value="ODM13757.1"/>
    <property type="molecule type" value="Genomic_DNA"/>
</dbReference>
<proteinExistence type="inferred from homology"/>
<keyword evidence="6 7" id="KW-0472">Membrane</keyword>
<protein>
    <submittedName>
        <fullName evidence="9">L-arabinose transport system permease protein AraQ</fullName>
    </submittedName>
</protein>
<dbReference type="AlphaFoldDB" id="A0A1E3AYH4"/>
<dbReference type="GO" id="GO:0055085">
    <property type="term" value="P:transmembrane transport"/>
    <property type="evidence" value="ECO:0007669"/>
    <property type="project" value="InterPro"/>
</dbReference>
<feature type="transmembrane region" description="Helical" evidence="7">
    <location>
        <begin position="12"/>
        <end position="35"/>
    </location>
</feature>
<dbReference type="Pfam" id="PF00528">
    <property type="entry name" value="BPD_transp_1"/>
    <property type="match status" value="1"/>
</dbReference>
<sequence length="293" mass="32314">MVQKGKGFQFAAHLVMIILTICSVAPFLLMVAASLTEEKTLSVYGYSFLPKKIDFSAYIYLFASSNVMLRAYGVSILVTVVGTIMNLMLTTLFAYPLSRKDLPGRNIFAFYLFFTMLFNGGLIPSYIMWTQTFHIQNTLAALLVPGLLLGAYNIIMMRTFLSSNIPDEVIEAARIDGAGELKILARVVLPMAKPIVATLAMLVGLAYWNDWMNGLYYVNDDNLYSIQVLLTRILRNLDMMKQNAAAGGGSVGPMPSTALRMAIAVMGVLPIMLAYPFFQKYFVKGITVGSVKG</sequence>
<dbReference type="Gene3D" id="1.10.3720.10">
    <property type="entry name" value="MetI-like"/>
    <property type="match status" value="1"/>
</dbReference>
<keyword evidence="2 7" id="KW-0813">Transport</keyword>
<dbReference type="InterPro" id="IPR035906">
    <property type="entry name" value="MetI-like_sf"/>
</dbReference>
<feature type="domain" description="ABC transmembrane type-1" evidence="8">
    <location>
        <begin position="72"/>
        <end position="278"/>
    </location>
</feature>
<evidence type="ECO:0000256" key="1">
    <source>
        <dbReference type="ARBA" id="ARBA00004651"/>
    </source>
</evidence>
<evidence type="ECO:0000256" key="2">
    <source>
        <dbReference type="ARBA" id="ARBA00022448"/>
    </source>
</evidence>
<evidence type="ECO:0000256" key="5">
    <source>
        <dbReference type="ARBA" id="ARBA00022989"/>
    </source>
</evidence>
<feature type="transmembrane region" description="Helical" evidence="7">
    <location>
        <begin position="258"/>
        <end position="278"/>
    </location>
</feature>
<comment type="subcellular location">
    <subcellularLocation>
        <location evidence="1 7">Cell membrane</location>
        <topology evidence="1 7">Multi-pass membrane protein</topology>
    </subcellularLocation>
</comment>
<name>A0A1E3AYH4_9FIRM</name>
<comment type="similarity">
    <text evidence="7">Belongs to the binding-protein-dependent transport system permease family.</text>
</comment>
<evidence type="ECO:0000256" key="6">
    <source>
        <dbReference type="ARBA" id="ARBA00023136"/>
    </source>
</evidence>
<evidence type="ECO:0000259" key="8">
    <source>
        <dbReference type="PROSITE" id="PS50928"/>
    </source>
</evidence>
<reference evidence="9 10" key="1">
    <citation type="submission" date="2016-07" db="EMBL/GenBank/DDBJ databases">
        <title>Characterization of isolates of Eisenbergiella tayi derived from blood cultures, using whole genome sequencing.</title>
        <authorList>
            <person name="Burdz T."/>
            <person name="Wiebe D."/>
            <person name="Huynh C."/>
            <person name="Bernard K."/>
        </authorList>
    </citation>
    <scope>NUCLEOTIDE SEQUENCE [LARGE SCALE GENOMIC DNA]</scope>
    <source>
        <strain evidence="9 10">NML 120489</strain>
    </source>
</reference>
<keyword evidence="4 7" id="KW-0812">Transmembrane</keyword>
<feature type="transmembrane region" description="Helical" evidence="7">
    <location>
        <begin position="183"/>
        <end position="208"/>
    </location>
</feature>
<evidence type="ECO:0000256" key="7">
    <source>
        <dbReference type="RuleBase" id="RU363032"/>
    </source>
</evidence>
<accession>A0A1E3AYH4</accession>
<evidence type="ECO:0000256" key="3">
    <source>
        <dbReference type="ARBA" id="ARBA00022475"/>
    </source>
</evidence>
<dbReference type="PATRIC" id="fig|1432052.3.peg.1616"/>
<dbReference type="PANTHER" id="PTHR43744:SF9">
    <property type="entry name" value="POLYGALACTURONAN_RHAMNOGALACTURONAN TRANSPORT SYSTEM PERMEASE PROTEIN YTCP"/>
    <property type="match status" value="1"/>
</dbReference>
<organism evidence="9 10">
    <name type="scientific">Eisenbergiella tayi</name>
    <dbReference type="NCBI Taxonomy" id="1432052"/>
    <lineage>
        <taxon>Bacteria</taxon>
        <taxon>Bacillati</taxon>
        <taxon>Bacillota</taxon>
        <taxon>Clostridia</taxon>
        <taxon>Lachnospirales</taxon>
        <taxon>Lachnospiraceae</taxon>
        <taxon>Eisenbergiella</taxon>
    </lineage>
</organism>
<gene>
    <name evidence="9" type="primary">araQ_38</name>
    <name evidence="9" type="ORF">BEH84_01476</name>
</gene>
<dbReference type="CDD" id="cd06261">
    <property type="entry name" value="TM_PBP2"/>
    <property type="match status" value="1"/>
</dbReference>
<dbReference type="Proteomes" id="UP000095003">
    <property type="component" value="Unassembled WGS sequence"/>
</dbReference>
<dbReference type="SUPFAM" id="SSF161098">
    <property type="entry name" value="MetI-like"/>
    <property type="match status" value="1"/>
</dbReference>
<dbReference type="InterPro" id="IPR000515">
    <property type="entry name" value="MetI-like"/>
</dbReference>
<comment type="caution">
    <text evidence="9">The sequence shown here is derived from an EMBL/GenBank/DDBJ whole genome shotgun (WGS) entry which is preliminary data.</text>
</comment>
<dbReference type="PROSITE" id="PS50928">
    <property type="entry name" value="ABC_TM1"/>
    <property type="match status" value="1"/>
</dbReference>
<evidence type="ECO:0000313" key="10">
    <source>
        <dbReference type="Proteomes" id="UP000095003"/>
    </source>
</evidence>
<keyword evidence="5 7" id="KW-1133">Transmembrane helix</keyword>
<feature type="transmembrane region" description="Helical" evidence="7">
    <location>
        <begin position="71"/>
        <end position="95"/>
    </location>
</feature>
<feature type="transmembrane region" description="Helical" evidence="7">
    <location>
        <begin position="135"/>
        <end position="155"/>
    </location>
</feature>